<evidence type="ECO:0000256" key="17">
    <source>
        <dbReference type="ARBA" id="ARBA00023157"/>
    </source>
</evidence>
<feature type="signal peptide" evidence="24">
    <location>
        <begin position="1"/>
        <end position="25"/>
    </location>
</feature>
<organism evidence="25 26">
    <name type="scientific">Pogona vitticeps</name>
    <name type="common">central bearded dragon</name>
    <dbReference type="NCBI Taxonomy" id="103695"/>
    <lineage>
        <taxon>Eukaryota</taxon>
        <taxon>Metazoa</taxon>
        <taxon>Chordata</taxon>
        <taxon>Craniata</taxon>
        <taxon>Vertebrata</taxon>
        <taxon>Euteleostomi</taxon>
        <taxon>Lepidosauria</taxon>
        <taxon>Squamata</taxon>
        <taxon>Bifurcata</taxon>
        <taxon>Unidentata</taxon>
        <taxon>Episquamata</taxon>
        <taxon>Toxicofera</taxon>
        <taxon>Iguania</taxon>
        <taxon>Acrodonta</taxon>
        <taxon>Agamidae</taxon>
        <taxon>Amphibolurinae</taxon>
        <taxon>Pogona</taxon>
    </lineage>
</organism>
<evidence type="ECO:0000313" key="25">
    <source>
        <dbReference type="Proteomes" id="UP001652642"/>
    </source>
</evidence>
<keyword evidence="18" id="KW-0325">Glycoprotein</keyword>
<keyword evidence="8" id="KW-1003">Cell membrane</keyword>
<evidence type="ECO:0000256" key="1">
    <source>
        <dbReference type="ARBA" id="ARBA00004245"/>
    </source>
</evidence>
<keyword evidence="15 21" id="KW-0339">Growth factor</keyword>
<keyword evidence="20" id="KW-0966">Cell projection</keyword>
<evidence type="ECO:0000256" key="7">
    <source>
        <dbReference type="ARBA" id="ARBA00017304"/>
    </source>
</evidence>
<dbReference type="Pfam" id="PF02404">
    <property type="entry name" value="SCF"/>
    <property type="match status" value="1"/>
</dbReference>
<evidence type="ECO:0000256" key="5">
    <source>
        <dbReference type="ARBA" id="ARBA00004613"/>
    </source>
</evidence>
<dbReference type="FunCoup" id="A0A6J0SAA7">
    <property type="interactions" value="123"/>
</dbReference>
<keyword evidence="17 22" id="KW-1015">Disulfide bond</keyword>
<evidence type="ECO:0000256" key="10">
    <source>
        <dbReference type="ARBA" id="ARBA00022525"/>
    </source>
</evidence>
<dbReference type="GO" id="GO:0005886">
    <property type="term" value="C:plasma membrane"/>
    <property type="evidence" value="ECO:0007669"/>
    <property type="project" value="UniProtKB-SubCell"/>
</dbReference>
<dbReference type="GO" id="GO:0008083">
    <property type="term" value="F:growth factor activity"/>
    <property type="evidence" value="ECO:0007669"/>
    <property type="project" value="UniProtKB-KW"/>
</dbReference>
<dbReference type="PIRSF" id="PIRSF015599">
    <property type="entry name" value="SCF"/>
    <property type="match status" value="1"/>
</dbReference>
<evidence type="ECO:0000256" key="22">
    <source>
        <dbReference type="PIRSR" id="PIRSR015599-1"/>
    </source>
</evidence>
<keyword evidence="12 24" id="KW-0732">Signal</keyword>
<dbReference type="InterPro" id="IPR003452">
    <property type="entry name" value="SCF"/>
</dbReference>
<dbReference type="GO" id="GO:0008284">
    <property type="term" value="P:positive regulation of cell population proliferation"/>
    <property type="evidence" value="ECO:0007669"/>
    <property type="project" value="TreeGrafter"/>
</dbReference>
<dbReference type="Proteomes" id="UP001652642">
    <property type="component" value="Chromosome 5"/>
</dbReference>
<keyword evidence="9" id="KW-0963">Cytoplasm</keyword>
<name>A0A6J0SAA7_9SAUR</name>
<feature type="disulfide bond" evidence="22">
    <location>
        <begin position="29"/>
        <end position="117"/>
    </location>
</feature>
<dbReference type="GO" id="GO:0030027">
    <property type="term" value="C:lamellipodium"/>
    <property type="evidence" value="ECO:0007669"/>
    <property type="project" value="UniProtKB-SubCell"/>
</dbReference>
<keyword evidence="11 23" id="KW-0812">Transmembrane</keyword>
<evidence type="ECO:0000256" key="21">
    <source>
        <dbReference type="PIRNR" id="PIRNR015599"/>
    </source>
</evidence>
<keyword evidence="16 21" id="KW-0472">Membrane</keyword>
<dbReference type="GO" id="GO:0007155">
    <property type="term" value="P:cell adhesion"/>
    <property type="evidence" value="ECO:0007669"/>
    <property type="project" value="UniProtKB-UniRule"/>
</dbReference>
<evidence type="ECO:0000256" key="19">
    <source>
        <dbReference type="ARBA" id="ARBA00023212"/>
    </source>
</evidence>
<dbReference type="KEGG" id="pvt:110069931"/>
<dbReference type="InterPro" id="IPR009079">
    <property type="entry name" value="4_helix_cytokine-like_core"/>
</dbReference>
<comment type="subunit">
    <text evidence="21">Homodimer, non-covalently linked.</text>
</comment>
<evidence type="ECO:0000313" key="26">
    <source>
        <dbReference type="RefSeq" id="XP_020633162.1"/>
    </source>
</evidence>
<evidence type="ECO:0000256" key="16">
    <source>
        <dbReference type="ARBA" id="ARBA00023136"/>
    </source>
</evidence>
<dbReference type="PANTHER" id="PTHR11574:SF0">
    <property type="entry name" value="KIT LIGAND"/>
    <property type="match status" value="1"/>
</dbReference>
<keyword evidence="10" id="KW-0964">Secreted</keyword>
<evidence type="ECO:0000256" key="24">
    <source>
        <dbReference type="SAM" id="SignalP"/>
    </source>
</evidence>
<dbReference type="AlphaFoldDB" id="A0A6J0SAA7"/>
<evidence type="ECO:0000256" key="3">
    <source>
        <dbReference type="ARBA" id="ARBA00004486"/>
    </source>
</evidence>
<evidence type="ECO:0000256" key="23">
    <source>
        <dbReference type="SAM" id="Phobius"/>
    </source>
</evidence>
<evidence type="ECO:0000256" key="14">
    <source>
        <dbReference type="ARBA" id="ARBA00022989"/>
    </source>
</evidence>
<evidence type="ECO:0000256" key="8">
    <source>
        <dbReference type="ARBA" id="ARBA00022475"/>
    </source>
</evidence>
<comment type="function">
    <text evidence="21">Ligand for the receptor-type protein-tyrosine kinase KIT. Plays an essential role in the regulation of cell survival and proliferation, hematopoiesis, stem cell maintenance, gametogenesis, mast cell development, migration and function, and in melanogenesis.</text>
</comment>
<evidence type="ECO:0000256" key="4">
    <source>
        <dbReference type="ARBA" id="ARBA00004510"/>
    </source>
</evidence>
<evidence type="ECO:0000256" key="12">
    <source>
        <dbReference type="ARBA" id="ARBA00022729"/>
    </source>
</evidence>
<feature type="chain" id="PRO_5026677821" description="Kit ligand" evidence="24">
    <location>
        <begin position="26"/>
        <end position="283"/>
    </location>
</feature>
<dbReference type="RefSeq" id="XP_020633162.1">
    <property type="nucleotide sequence ID" value="XM_020777503.2"/>
</dbReference>
<dbReference type="OrthoDB" id="8445223at2759"/>
<feature type="disulfide bond" evidence="22">
    <location>
        <begin position="68"/>
        <end position="167"/>
    </location>
</feature>
<keyword evidence="13" id="KW-0130">Cell adhesion</keyword>
<dbReference type="GO" id="GO:0005576">
    <property type="term" value="C:extracellular region"/>
    <property type="evidence" value="ECO:0007669"/>
    <property type="project" value="UniProtKB-SubCell"/>
</dbReference>
<comment type="subcellular location">
    <subcellularLocation>
        <location evidence="2">Cell membrane</location>
        <topology evidence="2">Single-pass type I membrane protein</topology>
    </subcellularLocation>
    <subcellularLocation>
        <location evidence="3">Cell projection</location>
        <location evidence="3">Filopodium</location>
    </subcellularLocation>
    <subcellularLocation>
        <location evidence="4">Cell projection</location>
        <location evidence="4">Lamellipodium</location>
    </subcellularLocation>
    <subcellularLocation>
        <location evidence="1">Cytoplasm</location>
        <location evidence="1">Cytoskeleton</location>
    </subcellularLocation>
    <subcellularLocation>
        <location evidence="5">Secreted</location>
    </subcellularLocation>
</comment>
<accession>A0A6J0SAA7</accession>
<proteinExistence type="inferred from homology"/>
<evidence type="ECO:0000256" key="13">
    <source>
        <dbReference type="ARBA" id="ARBA00022889"/>
    </source>
</evidence>
<dbReference type="GO" id="GO:0005173">
    <property type="term" value="F:stem cell factor receptor binding"/>
    <property type="evidence" value="ECO:0007669"/>
    <property type="project" value="InterPro"/>
</dbReference>
<keyword evidence="19" id="KW-0206">Cytoskeleton</keyword>
<dbReference type="SUPFAM" id="SSF47266">
    <property type="entry name" value="4-helical cytokines"/>
    <property type="match status" value="1"/>
</dbReference>
<protein>
    <recommendedName>
        <fullName evidence="7 21">Kit ligand</fullName>
    </recommendedName>
    <alternativeName>
        <fullName evidence="21">c-Kit ligand</fullName>
    </alternativeName>
</protein>
<evidence type="ECO:0000256" key="18">
    <source>
        <dbReference type="ARBA" id="ARBA00023180"/>
    </source>
</evidence>
<evidence type="ECO:0000256" key="15">
    <source>
        <dbReference type="ARBA" id="ARBA00023030"/>
    </source>
</evidence>
<dbReference type="Gene3D" id="1.20.1250.10">
    <property type="match status" value="1"/>
</dbReference>
<reference evidence="26" key="1">
    <citation type="submission" date="2025-08" db="UniProtKB">
        <authorList>
            <consortium name="RefSeq"/>
        </authorList>
    </citation>
    <scope>IDENTIFICATION</scope>
</reference>
<dbReference type="GO" id="GO:0005125">
    <property type="term" value="F:cytokine activity"/>
    <property type="evidence" value="ECO:0007669"/>
    <property type="project" value="TreeGrafter"/>
</dbReference>
<sequence>MKKAHTWIITCFYLLLLLLNPLVKAQSPCGNPVTDDVNDIPKLVGNLPNDYMIVLKYVRKMDTLPNHCWLHLMVPELSKSLNNLLNKFTELPEMPDVLSNYSIINNLRRIINDLMQCLSSTKYKNFRLHHDHLYEEGTFIPEEFFRHFYSTIDVYKIFAKAPVHSDCVLPSTTEIPPNDSSISVTKPLLLHPFAASHLRNDSSYDNDKKTELGFLSTPSMQGISIALTSLVTLCIGFILGALCWKKTAHKHTLESGPSERSNICQEDNEISMLQQKDKSLLQV</sequence>
<evidence type="ECO:0000256" key="2">
    <source>
        <dbReference type="ARBA" id="ARBA00004251"/>
    </source>
</evidence>
<evidence type="ECO:0000256" key="20">
    <source>
        <dbReference type="ARBA" id="ARBA00023273"/>
    </source>
</evidence>
<evidence type="ECO:0000256" key="9">
    <source>
        <dbReference type="ARBA" id="ARBA00022490"/>
    </source>
</evidence>
<dbReference type="GO" id="GO:0030175">
    <property type="term" value="C:filopodium"/>
    <property type="evidence" value="ECO:0007669"/>
    <property type="project" value="UniProtKB-SubCell"/>
</dbReference>
<evidence type="ECO:0000256" key="11">
    <source>
        <dbReference type="ARBA" id="ARBA00022692"/>
    </source>
</evidence>
<dbReference type="CTD" id="4254"/>
<feature type="transmembrane region" description="Helical" evidence="23">
    <location>
        <begin position="223"/>
        <end position="244"/>
    </location>
</feature>
<comment type="similarity">
    <text evidence="6 21">Belongs to the SCF family.</text>
</comment>
<evidence type="ECO:0000256" key="6">
    <source>
        <dbReference type="ARBA" id="ARBA00010419"/>
    </source>
</evidence>
<gene>
    <name evidence="26" type="primary">KITLG</name>
</gene>
<keyword evidence="25" id="KW-1185">Reference proteome</keyword>
<dbReference type="PANTHER" id="PTHR11574">
    <property type="entry name" value="KIT LIGAND"/>
    <property type="match status" value="1"/>
</dbReference>
<dbReference type="GO" id="GO:0005856">
    <property type="term" value="C:cytoskeleton"/>
    <property type="evidence" value="ECO:0007669"/>
    <property type="project" value="UniProtKB-SubCell"/>
</dbReference>
<keyword evidence="14 23" id="KW-1133">Transmembrane helix</keyword>
<dbReference type="GeneID" id="110069931"/>
<dbReference type="InParanoid" id="A0A6J0SAA7"/>